<dbReference type="PANTHER" id="PTHR10657">
    <property type="entry name" value="PEPTIDYL-PROLYL CIS-TRANS ISOMERASE"/>
    <property type="match status" value="1"/>
</dbReference>
<sequence>MAEARWRRWTRAPRQSRIGARPSPAEVAYVQIPTIPSELCRRALPPPPSVNRARPLRCCSDESRPQHPPRCCSDESGPQLQPRNDESRPQLPPAAAATNPACGGFLLWRRIPRSILESRSGGSFGRGKMQKPFEKAVFALKVGEISDVVDTESGVRIIKRTG</sequence>
<dbReference type="PROSITE" id="PS50198">
    <property type="entry name" value="PPIC_PPIASE_2"/>
    <property type="match status" value="1"/>
</dbReference>
<dbReference type="InParanoid" id="A0A1D6EY34"/>
<evidence type="ECO:0000256" key="1">
    <source>
        <dbReference type="ARBA" id="ARBA00000971"/>
    </source>
</evidence>
<dbReference type="STRING" id="4577.A0A1D6EY34"/>
<dbReference type="InterPro" id="IPR000297">
    <property type="entry name" value="PPIase_PpiC"/>
</dbReference>
<reference evidence="5" key="1">
    <citation type="submission" date="2015-12" db="EMBL/GenBank/DDBJ databases">
        <title>Update maize B73 reference genome by single molecule sequencing technologies.</title>
        <authorList>
            <consortium name="Maize Genome Sequencing Project"/>
            <person name="Ware D."/>
        </authorList>
    </citation>
    <scope>NUCLEOTIDE SEQUENCE [LARGE SCALE GENOMIC DNA]</scope>
    <source>
        <tissue evidence="5">Seedling</tissue>
    </source>
</reference>
<dbReference type="GO" id="GO:0003755">
    <property type="term" value="F:peptidyl-prolyl cis-trans isomerase activity"/>
    <property type="evidence" value="ECO:0007669"/>
    <property type="project" value="UniProtKB-UniRule"/>
</dbReference>
<dbReference type="EMBL" id="CM007648">
    <property type="protein sequence ID" value="ONM24319.1"/>
    <property type="molecule type" value="Genomic_DNA"/>
</dbReference>
<dbReference type="AlphaFoldDB" id="A0A1D6EY34"/>
<proteinExistence type="predicted"/>
<keyword evidence="3 4" id="KW-0413">Isomerase</keyword>
<evidence type="ECO:0000256" key="3">
    <source>
        <dbReference type="ARBA" id="ARBA00023235"/>
    </source>
</evidence>
<dbReference type="Pfam" id="PF00639">
    <property type="entry name" value="Rotamase"/>
    <property type="match status" value="1"/>
</dbReference>
<protein>
    <recommendedName>
        <fullName evidence="4">Peptidyl-prolyl cis-trans isomerase</fullName>
        <ecNumber evidence="4">5.2.1.8</ecNumber>
    </recommendedName>
</protein>
<dbReference type="eggNOG" id="KOG3259">
    <property type="taxonomic scope" value="Eukaryota"/>
</dbReference>
<dbReference type="SUPFAM" id="SSF54534">
    <property type="entry name" value="FKBP-like"/>
    <property type="match status" value="1"/>
</dbReference>
<accession>A0A1D6EY34</accession>
<keyword evidence="2 4" id="KW-0697">Rotamase</keyword>
<name>A0A1D6EY34_MAIZE</name>
<comment type="catalytic activity">
    <reaction evidence="1 4">
        <text>[protein]-peptidylproline (omega=180) = [protein]-peptidylproline (omega=0)</text>
        <dbReference type="Rhea" id="RHEA:16237"/>
        <dbReference type="Rhea" id="RHEA-COMP:10747"/>
        <dbReference type="Rhea" id="RHEA-COMP:10748"/>
        <dbReference type="ChEBI" id="CHEBI:83833"/>
        <dbReference type="ChEBI" id="CHEBI:83834"/>
        <dbReference type="EC" id="5.2.1.8"/>
    </reaction>
</comment>
<dbReference type="Gene3D" id="3.10.50.40">
    <property type="match status" value="1"/>
</dbReference>
<evidence type="ECO:0000256" key="4">
    <source>
        <dbReference type="RuleBase" id="RU363014"/>
    </source>
</evidence>
<dbReference type="SMR" id="A0A1D6EY34"/>
<dbReference type="InterPro" id="IPR051370">
    <property type="entry name" value="PPIase_Pin1"/>
</dbReference>
<dbReference type="InterPro" id="IPR046357">
    <property type="entry name" value="PPIase_dom_sf"/>
</dbReference>
<dbReference type="EC" id="5.2.1.8" evidence="4"/>
<gene>
    <name evidence="5" type="ORF">ZEAMMB73_Zm00001d006586</name>
</gene>
<dbReference type="PaxDb" id="4577-GRMZM2G047590_P02"/>
<evidence type="ECO:0000313" key="5">
    <source>
        <dbReference type="EMBL" id="ONM24319.1"/>
    </source>
</evidence>
<organism evidence="5">
    <name type="scientific">Zea mays</name>
    <name type="common">Maize</name>
    <dbReference type="NCBI Taxonomy" id="4577"/>
    <lineage>
        <taxon>Eukaryota</taxon>
        <taxon>Viridiplantae</taxon>
        <taxon>Streptophyta</taxon>
        <taxon>Embryophyta</taxon>
        <taxon>Tracheophyta</taxon>
        <taxon>Spermatophyta</taxon>
        <taxon>Magnoliopsida</taxon>
        <taxon>Liliopsida</taxon>
        <taxon>Poales</taxon>
        <taxon>Poaceae</taxon>
        <taxon>PACMAD clade</taxon>
        <taxon>Panicoideae</taxon>
        <taxon>Andropogonodae</taxon>
        <taxon>Andropogoneae</taxon>
        <taxon>Tripsacinae</taxon>
        <taxon>Zea</taxon>
    </lineage>
</organism>
<dbReference type="PANTHER" id="PTHR10657:SF38">
    <property type="entry name" value="PEPTIDYL-PROLYL CIS-TRANS ISOMERASE"/>
    <property type="match status" value="1"/>
</dbReference>
<evidence type="ECO:0000256" key="2">
    <source>
        <dbReference type="ARBA" id="ARBA00023110"/>
    </source>
</evidence>